<feature type="transmembrane region" description="Helical" evidence="9">
    <location>
        <begin position="381"/>
        <end position="402"/>
    </location>
</feature>
<evidence type="ECO:0000256" key="1">
    <source>
        <dbReference type="ARBA" id="ARBA00004651"/>
    </source>
</evidence>
<comment type="caution">
    <text evidence="11">The sequence shown here is derived from an EMBL/GenBank/DDBJ whole genome shotgun (WGS) entry which is preliminary data.</text>
</comment>
<proteinExistence type="inferred from homology"/>
<dbReference type="CDD" id="cd17503">
    <property type="entry name" value="MFS_LmrB_MDR_like"/>
    <property type="match status" value="1"/>
</dbReference>
<evidence type="ECO:0000256" key="4">
    <source>
        <dbReference type="ARBA" id="ARBA00022475"/>
    </source>
</evidence>
<feature type="transmembrane region" description="Helical" evidence="9">
    <location>
        <begin position="523"/>
        <end position="541"/>
    </location>
</feature>
<feature type="transmembrane region" description="Helical" evidence="9">
    <location>
        <begin position="88"/>
        <end position="109"/>
    </location>
</feature>
<comment type="similarity">
    <text evidence="2">Belongs to the major facilitator superfamily. EmrB family.</text>
</comment>
<dbReference type="Pfam" id="PF07690">
    <property type="entry name" value="MFS_1"/>
    <property type="match status" value="1"/>
</dbReference>
<dbReference type="SUPFAM" id="SSF103473">
    <property type="entry name" value="MFS general substrate transporter"/>
    <property type="match status" value="1"/>
</dbReference>
<dbReference type="InterPro" id="IPR011701">
    <property type="entry name" value="MFS"/>
</dbReference>
<keyword evidence="12" id="KW-1185">Reference proteome</keyword>
<dbReference type="PROSITE" id="PS50850">
    <property type="entry name" value="MFS"/>
    <property type="match status" value="1"/>
</dbReference>
<evidence type="ECO:0000313" key="12">
    <source>
        <dbReference type="Proteomes" id="UP001596050"/>
    </source>
</evidence>
<evidence type="ECO:0000256" key="5">
    <source>
        <dbReference type="ARBA" id="ARBA00022692"/>
    </source>
</evidence>
<feature type="transmembrane region" description="Helical" evidence="9">
    <location>
        <begin position="307"/>
        <end position="326"/>
    </location>
</feature>
<feature type="transmembrane region" description="Helical" evidence="9">
    <location>
        <begin position="215"/>
        <end position="237"/>
    </location>
</feature>
<reference evidence="12" key="1">
    <citation type="journal article" date="2019" name="Int. J. Syst. Evol. Microbiol.">
        <title>The Global Catalogue of Microorganisms (GCM) 10K type strain sequencing project: providing services to taxonomists for standard genome sequencing and annotation.</title>
        <authorList>
            <consortium name="The Broad Institute Genomics Platform"/>
            <consortium name="The Broad Institute Genome Sequencing Center for Infectious Disease"/>
            <person name="Wu L."/>
            <person name="Ma J."/>
        </authorList>
    </citation>
    <scope>NUCLEOTIDE SEQUENCE [LARGE SCALE GENOMIC DNA]</scope>
    <source>
        <strain evidence="12">KACC 12649</strain>
    </source>
</reference>
<keyword evidence="4" id="KW-1003">Cell membrane</keyword>
<dbReference type="InterPro" id="IPR004638">
    <property type="entry name" value="EmrB-like"/>
</dbReference>
<evidence type="ECO:0000256" key="9">
    <source>
        <dbReference type="SAM" id="Phobius"/>
    </source>
</evidence>
<feature type="transmembrane region" description="Helical" evidence="9">
    <location>
        <begin position="160"/>
        <end position="180"/>
    </location>
</feature>
<comment type="subcellular location">
    <subcellularLocation>
        <location evidence="1">Cell membrane</location>
        <topology evidence="1">Multi-pass membrane protein</topology>
    </subcellularLocation>
</comment>
<dbReference type="InterPro" id="IPR020846">
    <property type="entry name" value="MFS_dom"/>
</dbReference>
<protein>
    <submittedName>
        <fullName evidence="11">MDR family MFS transporter</fullName>
    </submittedName>
</protein>
<dbReference type="NCBIfam" id="TIGR00711">
    <property type="entry name" value="efflux_EmrB"/>
    <property type="match status" value="1"/>
</dbReference>
<feature type="transmembrane region" description="Helical" evidence="9">
    <location>
        <begin position="129"/>
        <end position="148"/>
    </location>
</feature>
<keyword evidence="6 9" id="KW-1133">Transmembrane helix</keyword>
<keyword evidence="5 9" id="KW-0812">Transmembrane</keyword>
<dbReference type="PANTHER" id="PTHR42718">
    <property type="entry name" value="MAJOR FACILITATOR SUPERFAMILY MULTIDRUG TRANSPORTER MFSC"/>
    <property type="match status" value="1"/>
</dbReference>
<dbReference type="EMBL" id="JBHSMU010000004">
    <property type="protein sequence ID" value="MFC5458726.1"/>
    <property type="molecule type" value="Genomic_DNA"/>
</dbReference>
<feature type="transmembrane region" description="Helical" evidence="9">
    <location>
        <begin position="276"/>
        <end position="295"/>
    </location>
</feature>
<evidence type="ECO:0000259" key="10">
    <source>
        <dbReference type="PROSITE" id="PS50850"/>
    </source>
</evidence>
<dbReference type="Gene3D" id="1.20.1250.20">
    <property type="entry name" value="MFS general substrate transporter like domains"/>
    <property type="match status" value="1"/>
</dbReference>
<name>A0ABW0L084_9BURK</name>
<gene>
    <name evidence="11" type="ORF">ACFPN5_02740</name>
</gene>
<accession>A0ABW0L084</accession>
<evidence type="ECO:0000256" key="3">
    <source>
        <dbReference type="ARBA" id="ARBA00022448"/>
    </source>
</evidence>
<feature type="transmembrane region" description="Helical" evidence="9">
    <location>
        <begin position="442"/>
        <end position="467"/>
    </location>
</feature>
<feature type="domain" description="Major facilitator superfamily (MFS) profile" evidence="10">
    <location>
        <begin position="91"/>
        <end position="546"/>
    </location>
</feature>
<organism evidence="11 12">
    <name type="scientific">Massilia niabensis</name>
    <dbReference type="NCBI Taxonomy" id="544910"/>
    <lineage>
        <taxon>Bacteria</taxon>
        <taxon>Pseudomonadati</taxon>
        <taxon>Pseudomonadota</taxon>
        <taxon>Betaproteobacteria</taxon>
        <taxon>Burkholderiales</taxon>
        <taxon>Oxalobacteraceae</taxon>
        <taxon>Telluria group</taxon>
        <taxon>Massilia</taxon>
    </lineage>
</organism>
<dbReference type="Proteomes" id="UP001596050">
    <property type="component" value="Unassembled WGS sequence"/>
</dbReference>
<feature type="transmembrane region" description="Helical" evidence="9">
    <location>
        <begin position="243"/>
        <end position="264"/>
    </location>
</feature>
<evidence type="ECO:0000256" key="7">
    <source>
        <dbReference type="ARBA" id="ARBA00023136"/>
    </source>
</evidence>
<dbReference type="InterPro" id="IPR036259">
    <property type="entry name" value="MFS_trans_sf"/>
</dbReference>
<keyword evidence="7 9" id="KW-0472">Membrane</keyword>
<sequence>MIHLRVDDSTTNPDMDDSVGAQRPAAALVTRYARRTLRHDLDYSRSFPALSSSTIRVTAMPDDAIHPTPLQVNETHEKGSGDKLSREATVTIAVLVISTFTVILNEMLMAVALPRVMADLAITASTAQWLTTGYMLTMAIVIPATGFLTERFQMRTVFTLAMSLFVVGTIIAILAPGFSMLLVGRIIQAVGTAIVTPLAYTAVSSLVAVSRRGSVMALVTVATSLAPSVGPLISGLILSRMGWHWIFIAILPFAVGSLIIGNLMIRVPSIPRKVSLDAVSVALSAVGFASLVYGLASFGEGAEHAVVSPWISLITGVIVVAAFVARQLQLQKSDRAQLDMRPFSMKTFSASAVAMACFVTAGYGTMTLMPVVLQTSYGLTAVQAGLFMAPGGITIAIVSAIVGRLYDRIGPRQLVMTGALVDAAGHWYLSTLGPGTPVWLLLVPYLVLIVGQALMWTPLFAASLGALKPHLVPHGSAILNTLLQLSGAAGIAIMFSIMGAASASYIEGGEAVNAAMAHGAQRAYLIGCGLALAAFVGALFLPKKVVSNGLPAAVH</sequence>
<evidence type="ECO:0000256" key="6">
    <source>
        <dbReference type="ARBA" id="ARBA00022989"/>
    </source>
</evidence>
<dbReference type="PANTHER" id="PTHR42718:SF9">
    <property type="entry name" value="MAJOR FACILITATOR SUPERFAMILY MULTIDRUG TRANSPORTER MFSC"/>
    <property type="match status" value="1"/>
</dbReference>
<evidence type="ECO:0000256" key="8">
    <source>
        <dbReference type="SAM" id="MobiDB-lite"/>
    </source>
</evidence>
<keyword evidence="3" id="KW-0813">Transport</keyword>
<feature type="transmembrane region" description="Helical" evidence="9">
    <location>
        <begin position="347"/>
        <end position="369"/>
    </location>
</feature>
<evidence type="ECO:0000313" key="11">
    <source>
        <dbReference type="EMBL" id="MFC5458726.1"/>
    </source>
</evidence>
<feature type="transmembrane region" description="Helical" evidence="9">
    <location>
        <begin position="479"/>
        <end position="503"/>
    </location>
</feature>
<dbReference type="Gene3D" id="1.20.1720.10">
    <property type="entry name" value="Multidrug resistance protein D"/>
    <property type="match status" value="1"/>
</dbReference>
<feature type="region of interest" description="Disordered" evidence="8">
    <location>
        <begin position="1"/>
        <end position="21"/>
    </location>
</feature>
<feature type="transmembrane region" description="Helical" evidence="9">
    <location>
        <begin position="186"/>
        <end position="208"/>
    </location>
</feature>
<dbReference type="PRINTS" id="PR01036">
    <property type="entry name" value="TCRTETB"/>
</dbReference>
<evidence type="ECO:0000256" key="2">
    <source>
        <dbReference type="ARBA" id="ARBA00008537"/>
    </source>
</evidence>
<dbReference type="RefSeq" id="WP_379779867.1">
    <property type="nucleotide sequence ID" value="NZ_JBHSMU010000004.1"/>
</dbReference>